<reference evidence="2 3" key="1">
    <citation type="submission" date="2015-08" db="EMBL/GenBank/DDBJ databases">
        <title>Next Generation Sequencing and Analysis of the Genome of Puccinia sorghi L Schw, the Causal Agent of Maize Common Rust.</title>
        <authorList>
            <person name="Rochi L."/>
            <person name="Burguener G."/>
            <person name="Darino M."/>
            <person name="Turjanski A."/>
            <person name="Kreff E."/>
            <person name="Dieguez M.J."/>
            <person name="Sacco F."/>
        </authorList>
    </citation>
    <scope>NUCLEOTIDE SEQUENCE [LARGE SCALE GENOMIC DNA]</scope>
    <source>
        <strain evidence="2 3">RO10H11247</strain>
    </source>
</reference>
<evidence type="ECO:0000256" key="1">
    <source>
        <dbReference type="SAM" id="MobiDB-lite"/>
    </source>
</evidence>
<dbReference type="Proteomes" id="UP000037035">
    <property type="component" value="Unassembled WGS sequence"/>
</dbReference>
<evidence type="ECO:0000313" key="3">
    <source>
        <dbReference type="Proteomes" id="UP000037035"/>
    </source>
</evidence>
<dbReference type="VEuPathDB" id="FungiDB:VP01_2530g3"/>
<gene>
    <name evidence="2" type="ORF">VP01_2530g3</name>
</gene>
<name>A0A0L6V5E2_9BASI</name>
<feature type="compositionally biased region" description="Basic and acidic residues" evidence="1">
    <location>
        <begin position="39"/>
        <end position="53"/>
    </location>
</feature>
<dbReference type="EMBL" id="LAVV01007426">
    <property type="protein sequence ID" value="KNZ55968.1"/>
    <property type="molecule type" value="Genomic_DNA"/>
</dbReference>
<proteinExistence type="predicted"/>
<sequence>LINIVDFAPYPCQLPLPCWLLSSNLGYTSLSYLLSNLNQKEEPPKKQKKEPERPNQIQPTRKVPEDLPASVSSVNHPPPPKKFCPIKAVKPFNHPQTFPEIPKLIKRLPSYIQHHVQKVLDVESDQQCQENFMEVHQKLLAVFNTCGKWYVDQEIMDQETLDKLKRKTELI</sequence>
<feature type="region of interest" description="Disordered" evidence="1">
    <location>
        <begin position="39"/>
        <end position="79"/>
    </location>
</feature>
<feature type="non-terminal residue" evidence="2">
    <location>
        <position position="1"/>
    </location>
</feature>
<keyword evidence="3" id="KW-1185">Reference proteome</keyword>
<evidence type="ECO:0000313" key="2">
    <source>
        <dbReference type="EMBL" id="KNZ55968.1"/>
    </source>
</evidence>
<organism evidence="2 3">
    <name type="scientific">Puccinia sorghi</name>
    <dbReference type="NCBI Taxonomy" id="27349"/>
    <lineage>
        <taxon>Eukaryota</taxon>
        <taxon>Fungi</taxon>
        <taxon>Dikarya</taxon>
        <taxon>Basidiomycota</taxon>
        <taxon>Pucciniomycotina</taxon>
        <taxon>Pucciniomycetes</taxon>
        <taxon>Pucciniales</taxon>
        <taxon>Pucciniaceae</taxon>
        <taxon>Puccinia</taxon>
    </lineage>
</organism>
<comment type="caution">
    <text evidence="2">The sequence shown here is derived from an EMBL/GenBank/DDBJ whole genome shotgun (WGS) entry which is preliminary data.</text>
</comment>
<accession>A0A0L6V5E2</accession>
<protein>
    <submittedName>
        <fullName evidence="2">Uncharacterized protein</fullName>
    </submittedName>
</protein>
<dbReference type="AlphaFoldDB" id="A0A0L6V5E2"/>
<dbReference type="OrthoDB" id="1915076at2759"/>